<evidence type="ECO:0000259" key="1">
    <source>
        <dbReference type="Pfam" id="PF01208"/>
    </source>
</evidence>
<reference evidence="3" key="1">
    <citation type="submission" date="2016-11" db="EMBL/GenBank/DDBJ databases">
        <authorList>
            <person name="Varghese N."/>
            <person name="Submissions S."/>
        </authorList>
    </citation>
    <scope>NUCLEOTIDE SEQUENCE [LARGE SCALE GENOMIC DNA]</scope>
    <source>
        <strain evidence="3">DSM 15449</strain>
    </source>
</reference>
<dbReference type="EMBL" id="FQXJ01000014">
    <property type="protein sequence ID" value="SHI26481.1"/>
    <property type="molecule type" value="Genomic_DNA"/>
</dbReference>
<evidence type="ECO:0000313" key="2">
    <source>
        <dbReference type="EMBL" id="SHI26481.1"/>
    </source>
</evidence>
<dbReference type="SUPFAM" id="SSF51726">
    <property type="entry name" value="UROD/MetE-like"/>
    <property type="match status" value="1"/>
</dbReference>
<dbReference type="InterPro" id="IPR052024">
    <property type="entry name" value="Methanogen_methyltrans"/>
</dbReference>
<dbReference type="PANTHER" id="PTHR47099">
    <property type="entry name" value="METHYLCOBAMIDE:COM METHYLTRANSFERASE MTBA"/>
    <property type="match status" value="1"/>
</dbReference>
<feature type="domain" description="Uroporphyrinogen decarboxylase (URO-D)" evidence="1">
    <location>
        <begin position="8"/>
        <end position="348"/>
    </location>
</feature>
<gene>
    <name evidence="2" type="ORF">SAMN02746098_03526</name>
</gene>
<dbReference type="OrthoDB" id="9771599at2"/>
<evidence type="ECO:0000313" key="3">
    <source>
        <dbReference type="Proteomes" id="UP000183954"/>
    </source>
</evidence>
<accession>A0A1M5ZQK8</accession>
<dbReference type="InterPro" id="IPR000257">
    <property type="entry name" value="Uroporphyrinogen_deCOase"/>
</dbReference>
<dbReference type="RefSeq" id="WP_073031024.1">
    <property type="nucleotide sequence ID" value="NZ_FQXJ01000014.1"/>
</dbReference>
<dbReference type="GO" id="GO:0006779">
    <property type="term" value="P:porphyrin-containing compound biosynthetic process"/>
    <property type="evidence" value="ECO:0007669"/>
    <property type="project" value="InterPro"/>
</dbReference>
<keyword evidence="3" id="KW-1185">Reference proteome</keyword>
<sequence length="355" mass="39694">MGMATLTSLERMKALSNKQGLDRVPVNPSVSLHAAAISNMSAREFYLEPEKAFEAQIWAKEFYQYDSAPSYGIPEWSGWDFGGDLQIPSSPRISLPKLTRHAVENPLDLENLRIPDLETAPAFSKMHQFARLARAKGYSVSIPGGSPMGIAGTIVGLDLLLRWLHKEPELVHRVLRLATDYLLQIADQYITEFGPENCSVFSTYPLECQALVSPKIFEKFSLPYVKEICVKLKARGVKKWVFHLCGDHTRNLHLWTEEIRPEVRSTITIGHEMDIQHVARVFGENIIIGGNIPTVLLQTGTPREVLEASRGIIEKMKNHSGGYILMPACALPPLTPPINVFAMVKAVTLYGQYDN</sequence>
<name>A0A1M5ZQK8_9FIRM</name>
<protein>
    <submittedName>
        <fullName evidence="2">Uroporphyrinogen decarboxylase</fullName>
    </submittedName>
</protein>
<dbReference type="STRING" id="1121420.SAMN02746098_03526"/>
<dbReference type="PANTHER" id="PTHR47099:SF1">
    <property type="entry name" value="METHYLCOBAMIDE:COM METHYLTRANSFERASE MTBA"/>
    <property type="match status" value="1"/>
</dbReference>
<dbReference type="Gene3D" id="3.20.20.210">
    <property type="match status" value="1"/>
</dbReference>
<dbReference type="Proteomes" id="UP000183954">
    <property type="component" value="Unassembled WGS sequence"/>
</dbReference>
<dbReference type="AlphaFoldDB" id="A0A1M5ZQK8"/>
<organism evidence="2 3">
    <name type="scientific">Desulfosporosinus lacus DSM 15449</name>
    <dbReference type="NCBI Taxonomy" id="1121420"/>
    <lineage>
        <taxon>Bacteria</taxon>
        <taxon>Bacillati</taxon>
        <taxon>Bacillota</taxon>
        <taxon>Clostridia</taxon>
        <taxon>Eubacteriales</taxon>
        <taxon>Desulfitobacteriaceae</taxon>
        <taxon>Desulfosporosinus</taxon>
    </lineage>
</organism>
<dbReference type="GO" id="GO:0004853">
    <property type="term" value="F:uroporphyrinogen decarboxylase activity"/>
    <property type="evidence" value="ECO:0007669"/>
    <property type="project" value="InterPro"/>
</dbReference>
<proteinExistence type="predicted"/>
<dbReference type="InterPro" id="IPR038071">
    <property type="entry name" value="UROD/MetE-like_sf"/>
</dbReference>
<dbReference type="Pfam" id="PF01208">
    <property type="entry name" value="URO-D"/>
    <property type="match status" value="1"/>
</dbReference>